<comment type="catalytic activity">
    <reaction evidence="1">
        <text>AMP + H2O = D-ribose 5-phosphate + adenine</text>
        <dbReference type="Rhea" id="RHEA:20129"/>
        <dbReference type="ChEBI" id="CHEBI:15377"/>
        <dbReference type="ChEBI" id="CHEBI:16708"/>
        <dbReference type="ChEBI" id="CHEBI:78346"/>
        <dbReference type="ChEBI" id="CHEBI:456215"/>
        <dbReference type="EC" id="3.2.2.4"/>
    </reaction>
</comment>
<dbReference type="Gene3D" id="3.40.50.450">
    <property type="match status" value="1"/>
</dbReference>
<organism evidence="4 5">
    <name type="scientific">Mariprofundus erugo</name>
    <dbReference type="NCBI Taxonomy" id="2528639"/>
    <lineage>
        <taxon>Bacteria</taxon>
        <taxon>Pseudomonadati</taxon>
        <taxon>Pseudomonadota</taxon>
        <taxon>Candidatius Mariprofundia</taxon>
        <taxon>Mariprofundales</taxon>
        <taxon>Mariprofundaceae</taxon>
        <taxon>Mariprofundus</taxon>
    </lineage>
</organism>
<reference evidence="4 5" key="1">
    <citation type="journal article" date="2019" name="Appl. Environ. Microbiol.">
        <title>Environmental Evidence and Genomic Insight of Iron-oxidizing Bacteria Preference Towards More Corrosion Resistant Stainless Steel at Higher Salinities.</title>
        <authorList>
            <person name="Garrison C.E."/>
            <person name="Price K.A."/>
            <person name="Field E.K."/>
        </authorList>
    </citation>
    <scope>NUCLEOTIDE SEQUENCE [LARGE SCALE GENOMIC DNA]</scope>
    <source>
        <strain evidence="4 5">P3</strain>
    </source>
</reference>
<dbReference type="EMBL" id="VBRY01000005">
    <property type="protein sequence ID" value="TLS67680.1"/>
    <property type="molecule type" value="Genomic_DNA"/>
</dbReference>
<dbReference type="SUPFAM" id="SSF102405">
    <property type="entry name" value="MCP/YpsA-like"/>
    <property type="match status" value="1"/>
</dbReference>
<evidence type="ECO:0000313" key="5">
    <source>
        <dbReference type="Proteomes" id="UP000306585"/>
    </source>
</evidence>
<dbReference type="GO" id="GO:0008714">
    <property type="term" value="F:AMP nucleosidase activity"/>
    <property type="evidence" value="ECO:0007669"/>
    <property type="project" value="UniProtKB-EC"/>
</dbReference>
<dbReference type="Pfam" id="PF03641">
    <property type="entry name" value="Lysine_decarbox"/>
    <property type="match status" value="1"/>
</dbReference>
<evidence type="ECO:0000256" key="1">
    <source>
        <dbReference type="ARBA" id="ARBA00000274"/>
    </source>
</evidence>
<dbReference type="EC" id="3.2.2.4" evidence="2"/>
<proteinExistence type="predicted"/>
<dbReference type="PANTHER" id="PTHR43393:SF3">
    <property type="entry name" value="LYSINE DECARBOXYLASE-LIKE PROTEIN"/>
    <property type="match status" value="1"/>
</dbReference>
<keyword evidence="5" id="KW-1185">Reference proteome</keyword>
<dbReference type="GO" id="GO:0005829">
    <property type="term" value="C:cytosol"/>
    <property type="evidence" value="ECO:0007669"/>
    <property type="project" value="TreeGrafter"/>
</dbReference>
<protein>
    <recommendedName>
        <fullName evidence="3">AMP nucleosidase</fullName>
        <ecNumber evidence="2">3.2.2.4</ecNumber>
    </recommendedName>
    <alternativeName>
        <fullName evidence="3">AMP nucleosidase</fullName>
    </alternativeName>
</protein>
<dbReference type="InterPro" id="IPR031100">
    <property type="entry name" value="LOG_fam"/>
</dbReference>
<dbReference type="InterPro" id="IPR052341">
    <property type="entry name" value="LOG_family_nucleotidases"/>
</dbReference>
<name>A0A5R9GNX4_9PROT</name>
<gene>
    <name evidence="4" type="ORF">FEF65_06785</name>
</gene>
<dbReference type="PANTHER" id="PTHR43393">
    <property type="entry name" value="CYTOKININ RIBOSIDE 5'-MONOPHOSPHATE PHOSPHORIBOHYDROLASE"/>
    <property type="match status" value="1"/>
</dbReference>
<evidence type="ECO:0000313" key="4">
    <source>
        <dbReference type="EMBL" id="TLS67680.1"/>
    </source>
</evidence>
<sequence length="185" mass="20225">MANTDNRPRLAAFGSSRTAADSPAYADVSRLARAIGEAGWNGMTGGHQGMMAAFSEGMDAGGGHVRGITLERFPTPPGNSLSEEVRAADFFERMGHLIEQADAWIVLPGGLGTLAELAMTWDLIAIRVLEPRPLLLYGDMWQPVIHTLAEQLQLSTDRAFDCMQICHTHTDVLQALAGYKERFRR</sequence>
<evidence type="ECO:0000256" key="2">
    <source>
        <dbReference type="ARBA" id="ARBA00011985"/>
    </source>
</evidence>
<dbReference type="AlphaFoldDB" id="A0A5R9GNX4"/>
<accession>A0A5R9GNX4</accession>
<evidence type="ECO:0000256" key="3">
    <source>
        <dbReference type="ARBA" id="ARBA00031983"/>
    </source>
</evidence>
<comment type="caution">
    <text evidence="4">The sequence shown here is derived from an EMBL/GenBank/DDBJ whole genome shotgun (WGS) entry which is preliminary data.</text>
</comment>
<dbReference type="Proteomes" id="UP000306585">
    <property type="component" value="Unassembled WGS sequence"/>
</dbReference>